<keyword evidence="3 7" id="KW-0812">Transmembrane</keyword>
<feature type="transmembrane region" description="Helical" evidence="7">
    <location>
        <begin position="340"/>
        <end position="360"/>
    </location>
</feature>
<accession>A0A6A6VZ24</accession>
<protein>
    <recommendedName>
        <fullName evidence="10">MFS general substrate transporter</fullName>
    </recommendedName>
</protein>
<comment type="subcellular location">
    <subcellularLocation>
        <location evidence="1">Membrane</location>
        <topology evidence="1">Multi-pass membrane protein</topology>
    </subcellularLocation>
</comment>
<evidence type="ECO:0000256" key="7">
    <source>
        <dbReference type="SAM" id="Phobius"/>
    </source>
</evidence>
<keyword evidence="9" id="KW-1185">Reference proteome</keyword>
<dbReference type="Proteomes" id="UP000799437">
    <property type="component" value="Unassembled WGS sequence"/>
</dbReference>
<feature type="region of interest" description="Disordered" evidence="6">
    <location>
        <begin position="1"/>
        <end position="66"/>
    </location>
</feature>
<feature type="transmembrane region" description="Helical" evidence="7">
    <location>
        <begin position="167"/>
        <end position="186"/>
    </location>
</feature>
<dbReference type="PANTHER" id="PTHR19432:SF35">
    <property type="entry name" value="SOLUTE CARRIER FAMILY 45 MEMBER 3 ISOFORM X1"/>
    <property type="match status" value="1"/>
</dbReference>
<dbReference type="GeneID" id="54490598"/>
<dbReference type="Gene3D" id="1.20.1250.20">
    <property type="entry name" value="MFS general substrate transporter like domains"/>
    <property type="match status" value="1"/>
</dbReference>
<feature type="compositionally biased region" description="Low complexity" evidence="6">
    <location>
        <begin position="17"/>
        <end position="28"/>
    </location>
</feature>
<dbReference type="SUPFAM" id="SSF103473">
    <property type="entry name" value="MFS general substrate transporter"/>
    <property type="match status" value="2"/>
</dbReference>
<feature type="compositionally biased region" description="Basic and acidic residues" evidence="6">
    <location>
        <begin position="1"/>
        <end position="10"/>
    </location>
</feature>
<evidence type="ECO:0000256" key="2">
    <source>
        <dbReference type="ARBA" id="ARBA00022448"/>
    </source>
</evidence>
<dbReference type="RefSeq" id="XP_033598379.1">
    <property type="nucleotide sequence ID" value="XM_033749544.1"/>
</dbReference>
<sequence>MTPPKTDRLHQPHPVDSPSSSTTNPSSSDRAQPPIKTVAFRRDSHSTVRTSTEVTNEQSPLLVARSSEDGSSLKVVSPLRDDDWQTGQYEQSKSSWYLLLLTLTGVGLQMSWSVEMAYGSPYLLSLGVSKSFLALVWIAAPLSGVIVQPYVGMVSDRSRSRFGKRRPFIVGGAFATLVSLLLLSWARELVGGFLAIFGAKPESGGVKNSIIMFAVVMIYVLDFAINTMQAGIRAFVADCAPTHQQEEANAWIARSSGMGNIIGYLAGFVNLPKYLPWLGYSQFKVLSAITCFALALSVTISCASVHERDARAEGSSNADESVAAFFRSLIKSFGRLPKQVVRVCQVQCAAWIGWFPFLFYTTTYLGEVYADPFFKENPNMTEEEIDRLMEKATRVATLALFIFALTTFAASVFLPFIITPTFQPPERTVPTPLTPNTPNSLSNSQNSSYFAATERKSKIKSMAQRVHDLLSHLRIRSLTIRRAWMFSHVLFAIAMWLTIFVRTVTAATVLIALIGIPWALTQWAPFALISAEVSKRDAIRRGLIRAPPTRDGQLLAHGEDDTADQAGVVLGIHNVAISAPQVLATLISSGIFKALQKPRGSPDDHSVEWVLRFGGTCALLAAYLTTRVFDGDEDLKVDSERVD</sequence>
<name>A0A6A6VZ24_9PEZI</name>
<feature type="compositionally biased region" description="Polar residues" evidence="6">
    <location>
        <begin position="47"/>
        <end position="59"/>
    </location>
</feature>
<dbReference type="EMBL" id="ML996576">
    <property type="protein sequence ID" value="KAF2755928.1"/>
    <property type="molecule type" value="Genomic_DNA"/>
</dbReference>
<evidence type="ECO:0000256" key="4">
    <source>
        <dbReference type="ARBA" id="ARBA00022989"/>
    </source>
</evidence>
<evidence type="ECO:0008006" key="10">
    <source>
        <dbReference type="Google" id="ProtNLM"/>
    </source>
</evidence>
<dbReference type="GO" id="GO:0005886">
    <property type="term" value="C:plasma membrane"/>
    <property type="evidence" value="ECO:0007669"/>
    <property type="project" value="TreeGrafter"/>
</dbReference>
<evidence type="ECO:0000256" key="1">
    <source>
        <dbReference type="ARBA" id="ARBA00004141"/>
    </source>
</evidence>
<dbReference type="Pfam" id="PF13347">
    <property type="entry name" value="MFS_2"/>
    <property type="match status" value="1"/>
</dbReference>
<dbReference type="GO" id="GO:0008506">
    <property type="term" value="F:sucrose:proton symporter activity"/>
    <property type="evidence" value="ECO:0007669"/>
    <property type="project" value="TreeGrafter"/>
</dbReference>
<evidence type="ECO:0000313" key="9">
    <source>
        <dbReference type="Proteomes" id="UP000799437"/>
    </source>
</evidence>
<gene>
    <name evidence="8" type="ORF">EJ05DRAFT_539773</name>
</gene>
<keyword evidence="5 7" id="KW-0472">Membrane</keyword>
<feature type="transmembrane region" description="Helical" evidence="7">
    <location>
        <begin position="134"/>
        <end position="155"/>
    </location>
</feature>
<evidence type="ECO:0000256" key="5">
    <source>
        <dbReference type="ARBA" id="ARBA00023136"/>
    </source>
</evidence>
<proteinExistence type="predicted"/>
<feature type="transmembrane region" description="Helical" evidence="7">
    <location>
        <begin position="507"/>
        <end position="531"/>
    </location>
</feature>
<dbReference type="OrthoDB" id="28755at2759"/>
<organism evidence="8 9">
    <name type="scientific">Pseudovirgaria hyperparasitica</name>
    <dbReference type="NCBI Taxonomy" id="470096"/>
    <lineage>
        <taxon>Eukaryota</taxon>
        <taxon>Fungi</taxon>
        <taxon>Dikarya</taxon>
        <taxon>Ascomycota</taxon>
        <taxon>Pezizomycotina</taxon>
        <taxon>Dothideomycetes</taxon>
        <taxon>Dothideomycetes incertae sedis</taxon>
        <taxon>Acrospermales</taxon>
        <taxon>Acrospermaceae</taxon>
        <taxon>Pseudovirgaria</taxon>
    </lineage>
</organism>
<evidence type="ECO:0000256" key="6">
    <source>
        <dbReference type="SAM" id="MobiDB-lite"/>
    </source>
</evidence>
<keyword evidence="2" id="KW-0813">Transport</keyword>
<feature type="transmembrane region" description="Helical" evidence="7">
    <location>
        <begin position="96"/>
        <end position="114"/>
    </location>
</feature>
<dbReference type="InterPro" id="IPR036259">
    <property type="entry name" value="MFS_trans_sf"/>
</dbReference>
<evidence type="ECO:0000313" key="8">
    <source>
        <dbReference type="EMBL" id="KAF2755928.1"/>
    </source>
</evidence>
<feature type="transmembrane region" description="Helical" evidence="7">
    <location>
        <begin position="395"/>
        <end position="418"/>
    </location>
</feature>
<feature type="transmembrane region" description="Helical" evidence="7">
    <location>
        <begin position="206"/>
        <end position="225"/>
    </location>
</feature>
<dbReference type="AlphaFoldDB" id="A0A6A6VZ24"/>
<evidence type="ECO:0000256" key="3">
    <source>
        <dbReference type="ARBA" id="ARBA00022692"/>
    </source>
</evidence>
<reference evidence="8" key="1">
    <citation type="journal article" date="2020" name="Stud. Mycol.">
        <title>101 Dothideomycetes genomes: a test case for predicting lifestyles and emergence of pathogens.</title>
        <authorList>
            <person name="Haridas S."/>
            <person name="Albert R."/>
            <person name="Binder M."/>
            <person name="Bloem J."/>
            <person name="Labutti K."/>
            <person name="Salamov A."/>
            <person name="Andreopoulos B."/>
            <person name="Baker S."/>
            <person name="Barry K."/>
            <person name="Bills G."/>
            <person name="Bluhm B."/>
            <person name="Cannon C."/>
            <person name="Castanera R."/>
            <person name="Culley D."/>
            <person name="Daum C."/>
            <person name="Ezra D."/>
            <person name="Gonzalez J."/>
            <person name="Henrissat B."/>
            <person name="Kuo A."/>
            <person name="Liang C."/>
            <person name="Lipzen A."/>
            <person name="Lutzoni F."/>
            <person name="Magnuson J."/>
            <person name="Mondo S."/>
            <person name="Nolan M."/>
            <person name="Ohm R."/>
            <person name="Pangilinan J."/>
            <person name="Park H.-J."/>
            <person name="Ramirez L."/>
            <person name="Alfaro M."/>
            <person name="Sun H."/>
            <person name="Tritt A."/>
            <person name="Yoshinaga Y."/>
            <person name="Zwiers L.-H."/>
            <person name="Turgeon B."/>
            <person name="Goodwin S."/>
            <person name="Spatafora J."/>
            <person name="Crous P."/>
            <person name="Grigoriev I."/>
        </authorList>
    </citation>
    <scope>NUCLEOTIDE SEQUENCE</scope>
    <source>
        <strain evidence="8">CBS 121739</strain>
    </source>
</reference>
<dbReference type="PANTHER" id="PTHR19432">
    <property type="entry name" value="SUGAR TRANSPORTER"/>
    <property type="match status" value="1"/>
</dbReference>
<keyword evidence="4 7" id="KW-1133">Transmembrane helix</keyword>
<feature type="transmembrane region" description="Helical" evidence="7">
    <location>
        <begin position="483"/>
        <end position="501"/>
    </location>
</feature>
<feature type="transmembrane region" description="Helical" evidence="7">
    <location>
        <begin position="285"/>
        <end position="305"/>
    </location>
</feature>